<dbReference type="OrthoDB" id="3484712at2759"/>
<sequence length="318" mass="36399">MKSWFDKWVNSTTSFLREQLGSLIGLESHILPGKFFLLGGASNFSLLHKGIKEFLHVTIPQDLDIVDLGTCNWLAFIILESRYQYLTMNSAMIVSYGAMLQALKPTNSFTKSHHWIGIRKEEPYRKRIHVSPLDKDDILAKSNGAGESKYDQAKTIQWLVKPMLATLLILFSSPAFIFMEEIFDEVGLVEDPCAADMEDGAGKQGWSFESQIPADAKVYNFEWDSYLDKEDSLFYIKQIPSLKSYYTINWAILTEITGIGMDIWFLFHSDGRTMSKTDKTQSLRWEEIQKIPFGDLVNVVQKEYDDDLKGEDGRKDQA</sequence>
<proteinExistence type="predicted"/>
<name>A0A4Z1KER2_9HELO</name>
<evidence type="ECO:0000313" key="3">
    <source>
        <dbReference type="Proteomes" id="UP000297280"/>
    </source>
</evidence>
<feature type="transmembrane region" description="Helical" evidence="1">
    <location>
        <begin position="248"/>
        <end position="267"/>
    </location>
</feature>
<dbReference type="Proteomes" id="UP000297280">
    <property type="component" value="Unassembled WGS sequence"/>
</dbReference>
<keyword evidence="3" id="KW-1185">Reference proteome</keyword>
<dbReference type="STRING" id="87229.A0A4Z1KER2"/>
<evidence type="ECO:0000256" key="1">
    <source>
        <dbReference type="SAM" id="Phobius"/>
    </source>
</evidence>
<evidence type="ECO:0000313" key="2">
    <source>
        <dbReference type="EMBL" id="TGO84547.1"/>
    </source>
</evidence>
<keyword evidence="1" id="KW-0472">Membrane</keyword>
<dbReference type="AlphaFoldDB" id="A0A4Z1KER2"/>
<accession>A0A4Z1KER2</accession>
<keyword evidence="1" id="KW-1133">Transmembrane helix</keyword>
<feature type="transmembrane region" description="Helical" evidence="1">
    <location>
        <begin position="158"/>
        <end position="179"/>
    </location>
</feature>
<reference evidence="2 3" key="1">
    <citation type="submission" date="2017-12" db="EMBL/GenBank/DDBJ databases">
        <title>Comparative genomics of Botrytis spp.</title>
        <authorList>
            <person name="Valero-Jimenez C.A."/>
            <person name="Tapia P."/>
            <person name="Veloso J."/>
            <person name="Silva-Moreno E."/>
            <person name="Staats M."/>
            <person name="Valdes J.H."/>
            <person name="Van Kan J.A.L."/>
        </authorList>
    </citation>
    <scope>NUCLEOTIDE SEQUENCE [LARGE SCALE GENOMIC DNA]</scope>
    <source>
        <strain evidence="2 3">MUCL3349</strain>
    </source>
</reference>
<organism evidence="2 3">
    <name type="scientific">Botrytis porri</name>
    <dbReference type="NCBI Taxonomy" id="87229"/>
    <lineage>
        <taxon>Eukaryota</taxon>
        <taxon>Fungi</taxon>
        <taxon>Dikarya</taxon>
        <taxon>Ascomycota</taxon>
        <taxon>Pezizomycotina</taxon>
        <taxon>Leotiomycetes</taxon>
        <taxon>Helotiales</taxon>
        <taxon>Sclerotiniaceae</taxon>
        <taxon>Botrytis</taxon>
    </lineage>
</organism>
<comment type="caution">
    <text evidence="2">The sequence shown here is derived from an EMBL/GenBank/DDBJ whole genome shotgun (WGS) entry which is preliminary data.</text>
</comment>
<gene>
    <name evidence="2" type="ORF">BPOR_0492g00020</name>
</gene>
<keyword evidence="1" id="KW-0812">Transmembrane</keyword>
<protein>
    <submittedName>
        <fullName evidence="2">Uncharacterized protein</fullName>
    </submittedName>
</protein>
<dbReference type="EMBL" id="PQXO01000491">
    <property type="protein sequence ID" value="TGO84547.1"/>
    <property type="molecule type" value="Genomic_DNA"/>
</dbReference>